<keyword evidence="2" id="KW-0808">Transferase</keyword>
<gene>
    <name evidence="3" type="ORF">LCGC14_1525770</name>
</gene>
<reference evidence="3" key="1">
    <citation type="journal article" date="2015" name="Nature">
        <title>Complex archaea that bridge the gap between prokaryotes and eukaryotes.</title>
        <authorList>
            <person name="Spang A."/>
            <person name="Saw J.H."/>
            <person name="Jorgensen S.L."/>
            <person name="Zaremba-Niedzwiedzka K."/>
            <person name="Martijn J."/>
            <person name="Lind A.E."/>
            <person name="van Eijk R."/>
            <person name="Schleper C."/>
            <person name="Guy L."/>
            <person name="Ettema T.J."/>
        </authorList>
    </citation>
    <scope>NUCLEOTIDE SEQUENCE</scope>
</reference>
<dbReference type="GO" id="GO:0032259">
    <property type="term" value="P:methylation"/>
    <property type="evidence" value="ECO:0007669"/>
    <property type="project" value="UniProtKB-KW"/>
</dbReference>
<dbReference type="GO" id="GO:0008168">
    <property type="term" value="F:methyltransferase activity"/>
    <property type="evidence" value="ECO:0007669"/>
    <property type="project" value="UniProtKB-KW"/>
</dbReference>
<proteinExistence type="predicted"/>
<dbReference type="Gene3D" id="3.40.50.150">
    <property type="entry name" value="Vaccinia Virus protein VP39"/>
    <property type="match status" value="1"/>
</dbReference>
<keyword evidence="1" id="KW-0489">Methyltransferase</keyword>
<comment type="caution">
    <text evidence="3">The sequence shown here is derived from an EMBL/GenBank/DDBJ whole genome shotgun (WGS) entry which is preliminary data.</text>
</comment>
<name>A0A0F9LCS4_9ZZZZ</name>
<accession>A0A0F9LCS4</accession>
<dbReference type="SUPFAM" id="SSF53335">
    <property type="entry name" value="S-adenosyl-L-methionine-dependent methyltransferases"/>
    <property type="match status" value="1"/>
</dbReference>
<sequence>MSVYYNDNEPTCVAWLKELIREGLIPEGDVDDRSIHDVEPKDLKGYTQEHFFAGIGGWPYALKLAGWKGPVWTASIPCQPLSSAGRRKGHADERHLWPAFHRLVTERRPPIIFGEQVASKDGREWLAGVRADLEDIGYAVGAADLSAVGVGAPHIRQRLWWGATNFDGSGLSLGDEPREFNTTEDIFDSWRALKRVHASGDWATREAQSSVRVFVDGVPARVGQLRAYGNAIVPQVAAEFIKAFMEASEI</sequence>
<evidence type="ECO:0000313" key="3">
    <source>
        <dbReference type="EMBL" id="KKM62040.1"/>
    </source>
</evidence>
<evidence type="ECO:0000256" key="2">
    <source>
        <dbReference type="ARBA" id="ARBA00022679"/>
    </source>
</evidence>
<evidence type="ECO:0008006" key="4">
    <source>
        <dbReference type="Google" id="ProtNLM"/>
    </source>
</evidence>
<dbReference type="Pfam" id="PF00145">
    <property type="entry name" value="DNA_methylase"/>
    <property type="match status" value="1"/>
</dbReference>
<dbReference type="AlphaFoldDB" id="A0A0F9LCS4"/>
<organism evidence="3">
    <name type="scientific">marine sediment metagenome</name>
    <dbReference type="NCBI Taxonomy" id="412755"/>
    <lineage>
        <taxon>unclassified sequences</taxon>
        <taxon>metagenomes</taxon>
        <taxon>ecological metagenomes</taxon>
    </lineage>
</organism>
<dbReference type="InterPro" id="IPR001525">
    <property type="entry name" value="C5_MeTfrase"/>
</dbReference>
<dbReference type="InterPro" id="IPR029063">
    <property type="entry name" value="SAM-dependent_MTases_sf"/>
</dbReference>
<protein>
    <recommendedName>
        <fullName evidence="4">DNA (cytosine-5-)-methyltransferase</fullName>
    </recommendedName>
</protein>
<dbReference type="EMBL" id="LAZR01011375">
    <property type="protein sequence ID" value="KKM62040.1"/>
    <property type="molecule type" value="Genomic_DNA"/>
</dbReference>
<evidence type="ECO:0000256" key="1">
    <source>
        <dbReference type="ARBA" id="ARBA00022603"/>
    </source>
</evidence>